<evidence type="ECO:0000313" key="2">
    <source>
        <dbReference type="Proteomes" id="UP000256970"/>
    </source>
</evidence>
<gene>
    <name evidence="1" type="ORF">BQ4739_LOCUS6958</name>
</gene>
<proteinExistence type="predicted"/>
<sequence length="567" mass="58337">MLWPQLALRELTTSTVVALFEDTALLASFLPVIKLSLVMLRAQRSNGSSSSSSAGGDTEPWRQAQTALVAAVNMAKALAAGPCTHGAMRSKPAVLQLLTAPELHQLLLAAAAWLTGLLHQQQQGRAAVNAAAVVRALSNTSASATYALDSCSSNGSSKVLPHHSSVLELLGMPAVDPCPPSRAASSKQAADFPRLAQRMLASNALAAVLQAAAMCLEVSADATPLVNGLAPAAAGSSSQKELSWYYYESDRSSSSNSSGSSWLQVLPALMCMLVQVAQLGPGSSTHAAAMAALMPTIRQDIGLWQRPAGAAAVAELVATLAPAVLHAVQQQQQEDAIQCVVHCQYALWHWALAVTNTAGAGNPEHLAAAMKQSPEAFAVSLCAAMRVLCEVTCSHASAAAAAGGSTRSAGAAAAAAADGAASMLSLLPPQLTTALPPEALLLQVDQVTAAAISVLQSANLPMANQLSGIAGSTSTSSSNAHALQLSDQQHVPFLISLMLTAQKCTSVMRSACPKIALDVAATVSRNRVACCASALRLQWLQQQAAALPPAQLRRLLSETSGDDLRAP</sequence>
<keyword evidence="2" id="KW-1185">Reference proteome</keyword>
<accession>A0A383VM02</accession>
<protein>
    <submittedName>
        <fullName evidence="1">Uncharacterized protein</fullName>
    </submittedName>
</protein>
<name>A0A383VM02_TETOB</name>
<dbReference type="Proteomes" id="UP000256970">
    <property type="component" value="Unassembled WGS sequence"/>
</dbReference>
<dbReference type="AlphaFoldDB" id="A0A383VM02"/>
<organism evidence="1 2">
    <name type="scientific">Tetradesmus obliquus</name>
    <name type="common">Green alga</name>
    <name type="synonym">Acutodesmus obliquus</name>
    <dbReference type="NCBI Taxonomy" id="3088"/>
    <lineage>
        <taxon>Eukaryota</taxon>
        <taxon>Viridiplantae</taxon>
        <taxon>Chlorophyta</taxon>
        <taxon>core chlorophytes</taxon>
        <taxon>Chlorophyceae</taxon>
        <taxon>CS clade</taxon>
        <taxon>Sphaeropleales</taxon>
        <taxon>Scenedesmaceae</taxon>
        <taxon>Tetradesmus</taxon>
    </lineage>
</organism>
<dbReference type="STRING" id="3088.A0A383VM02"/>
<evidence type="ECO:0000313" key="1">
    <source>
        <dbReference type="EMBL" id="SZX66555.1"/>
    </source>
</evidence>
<reference evidence="1 2" key="1">
    <citation type="submission" date="2016-10" db="EMBL/GenBank/DDBJ databases">
        <authorList>
            <person name="Cai Z."/>
        </authorList>
    </citation>
    <scope>NUCLEOTIDE SEQUENCE [LARGE SCALE GENOMIC DNA]</scope>
</reference>
<dbReference type="EMBL" id="FNXT01000712">
    <property type="protein sequence ID" value="SZX66555.1"/>
    <property type="molecule type" value="Genomic_DNA"/>
</dbReference>